<proteinExistence type="predicted"/>
<protein>
    <submittedName>
        <fullName evidence="1">Uncharacterized protein</fullName>
    </submittedName>
</protein>
<dbReference type="EMBL" id="JAGKQM010000007">
    <property type="protein sequence ID" value="KAH0917380.1"/>
    <property type="molecule type" value="Genomic_DNA"/>
</dbReference>
<comment type="caution">
    <text evidence="1">The sequence shown here is derived from an EMBL/GenBank/DDBJ whole genome shotgun (WGS) entry which is preliminary data.</text>
</comment>
<reference evidence="1 2" key="1">
    <citation type="submission" date="2021-05" db="EMBL/GenBank/DDBJ databases">
        <title>Genome Assembly of Synthetic Allotetraploid Brassica napus Reveals Homoeologous Exchanges between Subgenomes.</title>
        <authorList>
            <person name="Davis J.T."/>
        </authorList>
    </citation>
    <scope>NUCLEOTIDE SEQUENCE [LARGE SCALE GENOMIC DNA]</scope>
    <source>
        <strain evidence="2">cv. Da-Ae</strain>
        <tissue evidence="1">Seedling</tissue>
    </source>
</reference>
<organism evidence="1 2">
    <name type="scientific">Brassica napus</name>
    <name type="common">Rape</name>
    <dbReference type="NCBI Taxonomy" id="3708"/>
    <lineage>
        <taxon>Eukaryota</taxon>
        <taxon>Viridiplantae</taxon>
        <taxon>Streptophyta</taxon>
        <taxon>Embryophyta</taxon>
        <taxon>Tracheophyta</taxon>
        <taxon>Spermatophyta</taxon>
        <taxon>Magnoliopsida</taxon>
        <taxon>eudicotyledons</taxon>
        <taxon>Gunneridae</taxon>
        <taxon>Pentapetalae</taxon>
        <taxon>rosids</taxon>
        <taxon>malvids</taxon>
        <taxon>Brassicales</taxon>
        <taxon>Brassicaceae</taxon>
        <taxon>Brassiceae</taxon>
        <taxon>Brassica</taxon>
    </lineage>
</organism>
<keyword evidence="2" id="KW-1185">Reference proteome</keyword>
<name>A0ABQ8CLV0_BRANA</name>
<gene>
    <name evidence="1" type="ORF">HID58_025040</name>
</gene>
<accession>A0ABQ8CLV0</accession>
<sequence>MSSVCFSNCIICNMERERNKVKHDEKLIPVNVLKKLVDKNVRNKFSLLRSRCVKGIENPPSSTAALAISPSFLARSRLSSASSPTITSLTAFSTSSLLINFPFFTNSVAPTFTPNCSAPIGQVTIGNPAAMPSIAEFHPQCVTNPPTALWSSISTCGAHPRMISPLPFVLSSNPSGNHSSFSPVPNHINTKFHFIIMKFCPEPSRPAAISNSCSLVKLVPLPKDIVEPLEAFSLINARLLPSSSFLRYLCVAERKRTDMPSSFSNKATKLFTRTPKLIDSDSLTSFINFPIGVSSSATLACSAVMTMSPGRPGITKGVEVHKEKRDVPWNTSLGTPNFSAASVAQGKNISATIQLGLVVSMKLSNCCFICLVEKRNFKNKSPASGFWYEVMKSTFSHPSGNPSSTLGKSKILIPISRPGFWFLNASMGFSKILELLGVVMMVDLAPLLEKSLAMSRIGIMWP</sequence>
<evidence type="ECO:0000313" key="1">
    <source>
        <dbReference type="EMBL" id="KAH0917380.1"/>
    </source>
</evidence>
<evidence type="ECO:0000313" key="2">
    <source>
        <dbReference type="Proteomes" id="UP000824890"/>
    </source>
</evidence>
<dbReference type="Proteomes" id="UP000824890">
    <property type="component" value="Unassembled WGS sequence"/>
</dbReference>